<dbReference type="GO" id="GO:0005829">
    <property type="term" value="C:cytosol"/>
    <property type="evidence" value="ECO:0007669"/>
    <property type="project" value="TreeGrafter"/>
</dbReference>
<evidence type="ECO:0000313" key="2">
    <source>
        <dbReference type="Proteomes" id="UP000239203"/>
    </source>
</evidence>
<dbReference type="PANTHER" id="PTHR43434:SF1">
    <property type="entry name" value="PHOSPHOGLYCOLATE PHOSPHATASE"/>
    <property type="match status" value="1"/>
</dbReference>
<proteinExistence type="predicted"/>
<dbReference type="Gene3D" id="3.40.50.1000">
    <property type="entry name" value="HAD superfamily/HAD-like"/>
    <property type="match status" value="1"/>
</dbReference>
<name>A0A2S6GK99_9PSEU</name>
<evidence type="ECO:0000313" key="1">
    <source>
        <dbReference type="EMBL" id="PPK65581.1"/>
    </source>
</evidence>
<accession>A0A2S6GK99</accession>
<dbReference type="Pfam" id="PF00702">
    <property type="entry name" value="Hydrolase"/>
    <property type="match status" value="1"/>
</dbReference>
<comment type="caution">
    <text evidence="1">The sequence shown here is derived from an EMBL/GenBank/DDBJ whole genome shotgun (WGS) entry which is preliminary data.</text>
</comment>
<dbReference type="InterPro" id="IPR023198">
    <property type="entry name" value="PGP-like_dom2"/>
</dbReference>
<dbReference type="OrthoDB" id="4307245at2"/>
<dbReference type="EMBL" id="PTIX01000013">
    <property type="protein sequence ID" value="PPK65581.1"/>
    <property type="molecule type" value="Genomic_DNA"/>
</dbReference>
<dbReference type="RefSeq" id="WP_104481015.1">
    <property type="nucleotide sequence ID" value="NZ_CP154825.1"/>
</dbReference>
<dbReference type="InterPro" id="IPR050155">
    <property type="entry name" value="HAD-like_hydrolase_sf"/>
</dbReference>
<gene>
    <name evidence="1" type="ORF">CLV40_11365</name>
</gene>
<keyword evidence="2" id="KW-1185">Reference proteome</keyword>
<protein>
    <submittedName>
        <fullName evidence="1">Phosphoglycolate phosphatase-like HAD superfamily hydrolase</fullName>
    </submittedName>
</protein>
<organism evidence="1 2">
    <name type="scientific">Actinokineospora auranticolor</name>
    <dbReference type="NCBI Taxonomy" id="155976"/>
    <lineage>
        <taxon>Bacteria</taxon>
        <taxon>Bacillati</taxon>
        <taxon>Actinomycetota</taxon>
        <taxon>Actinomycetes</taxon>
        <taxon>Pseudonocardiales</taxon>
        <taxon>Pseudonocardiaceae</taxon>
        <taxon>Actinokineospora</taxon>
    </lineage>
</organism>
<dbReference type="GO" id="GO:0006281">
    <property type="term" value="P:DNA repair"/>
    <property type="evidence" value="ECO:0007669"/>
    <property type="project" value="TreeGrafter"/>
</dbReference>
<dbReference type="SUPFAM" id="SSF56784">
    <property type="entry name" value="HAD-like"/>
    <property type="match status" value="1"/>
</dbReference>
<keyword evidence="1" id="KW-0378">Hydrolase</keyword>
<reference evidence="1 2" key="1">
    <citation type="submission" date="2018-02" db="EMBL/GenBank/DDBJ databases">
        <title>Genomic Encyclopedia of Archaeal and Bacterial Type Strains, Phase II (KMG-II): from individual species to whole genera.</title>
        <authorList>
            <person name="Goeker M."/>
        </authorList>
    </citation>
    <scope>NUCLEOTIDE SEQUENCE [LARGE SCALE GENOMIC DNA]</scope>
    <source>
        <strain evidence="1 2">YU 961-1</strain>
    </source>
</reference>
<dbReference type="InterPro" id="IPR036412">
    <property type="entry name" value="HAD-like_sf"/>
</dbReference>
<dbReference type="Proteomes" id="UP000239203">
    <property type="component" value="Unassembled WGS sequence"/>
</dbReference>
<dbReference type="Gene3D" id="1.10.150.240">
    <property type="entry name" value="Putative phosphatase, domain 2"/>
    <property type="match status" value="1"/>
</dbReference>
<sequence length="217" mass="23467">MRVDHIVWDWNGTLLDDGDAMVRATIAAFARAGLPAITLAGYQEHFTRPIPDFYDRLAGKVLTAREQGDVAAHFHHAYADLLDRAALHSLAVAALTAWRDAGRTQSLLSMFPHDRLVALPQFAAVAGFFDRVDGMRSDESPRKEPHLRGHLRELGERSVLVVGDSVDDVAAAEACGVPALLYHPVDQPLVSPARLADLGAPVVNSLPAAVDWALGAR</sequence>
<dbReference type="GO" id="GO:0008967">
    <property type="term" value="F:phosphoglycolate phosphatase activity"/>
    <property type="evidence" value="ECO:0007669"/>
    <property type="project" value="TreeGrafter"/>
</dbReference>
<dbReference type="PANTHER" id="PTHR43434">
    <property type="entry name" value="PHOSPHOGLYCOLATE PHOSPHATASE"/>
    <property type="match status" value="1"/>
</dbReference>
<dbReference type="InterPro" id="IPR023214">
    <property type="entry name" value="HAD_sf"/>
</dbReference>
<dbReference type="AlphaFoldDB" id="A0A2S6GK99"/>